<proteinExistence type="predicted"/>
<dbReference type="InterPro" id="IPR010090">
    <property type="entry name" value="Phage_tape_meas"/>
</dbReference>
<evidence type="ECO:0000313" key="3">
    <source>
        <dbReference type="EMBL" id="MFD1461598.1"/>
    </source>
</evidence>
<keyword evidence="4" id="KW-1185">Reference proteome</keyword>
<feature type="coiled-coil region" evidence="1">
    <location>
        <begin position="16"/>
        <end position="43"/>
    </location>
</feature>
<gene>
    <name evidence="3" type="ORF">ACFQ5D_09235</name>
</gene>
<protein>
    <submittedName>
        <fullName evidence="3">Phage tail tape measure protein</fullName>
    </submittedName>
</protein>
<dbReference type="Proteomes" id="UP001597340">
    <property type="component" value="Unassembled WGS sequence"/>
</dbReference>
<comment type="caution">
    <text evidence="3">The sequence shown here is derived from an EMBL/GenBank/DDBJ whole genome shotgun (WGS) entry which is preliminary data.</text>
</comment>
<reference evidence="4" key="1">
    <citation type="journal article" date="2019" name="Int. J. Syst. Evol. Microbiol.">
        <title>The Global Catalogue of Microorganisms (GCM) 10K type strain sequencing project: providing services to taxonomists for standard genome sequencing and annotation.</title>
        <authorList>
            <consortium name="The Broad Institute Genomics Platform"/>
            <consortium name="The Broad Institute Genome Sequencing Center for Infectious Disease"/>
            <person name="Wu L."/>
            <person name="Ma J."/>
        </authorList>
    </citation>
    <scope>NUCLEOTIDE SEQUENCE [LARGE SCALE GENOMIC DNA]</scope>
    <source>
        <strain evidence="4">CCM 9147</strain>
    </source>
</reference>
<evidence type="ECO:0000256" key="1">
    <source>
        <dbReference type="SAM" id="Coils"/>
    </source>
</evidence>
<sequence length="911" mass="98077">MSHEYDVAMNLIAEVDQRYRRAFDQANNQVEELQRQLRELQNSRGPDRARREVEDLADQTKKAGGAFGKLSSAASSFGRTFRKVAEVSGAMAILDSVTGTINNIGSAIGDQQEAFNQYAASTGTSIKDMQAIKKEARGLYNQNLGEDWNDLGDALASTRQILHLTGGDLQNATKNALIFRDVFKDDIPEVNKTVDTLQKNFKGLSNQSAFNFLAQGKQLGLDKSGELLDSANEYSLYFSKLGFSAQNMFNVFKAGIDAGAFNLDKVGDAIKEFGIRSKDGSKTTIEAYQLLGLNATQMQKKFAAGGSVAQTAYRQVAAAINKVQDPVKRNTAMLNLFGTQAEDVESGVILAMTNARKQFDATKNTMKEIQDVKYSSISYAFRSIGRQLLTEFVYPLSDLALPALTKFGKGLETAIPKIKSYFKRGLQAMQPFIKALQTVGDLFANSMAGTGDMSAATGISNFLISLGVGEDKAYKFSGALSDVFDKLAAVKNIVKGAGSLLTNALMGNGDISGVQDINKGLQSIGFSPDQAIKISNGVVDTFDRVRGKLDDFVKSMKPVLDDMMGYLKEAFSFDGSLDFGSIIDNVSELQKSVNPILDSMLSGIAPALRSVTSLLTPLMKMGKQAFSTIIPLVLKLASSLYSKLAPVFTSVFGYITKTLLPQVSSVLAAWLPKIGALFSKVGGLIMAIYNTGIAPVINSLVTIFKWAWPVITTVVTSAINILKPIIGGIIDVLGGVIDFLTGVFTGDWDLAWKGIKEVAVGIWDGITGAVKEAFNSVIGIINAAIQKISSFSFDLPEWAGGGTVGSLGIPEIPMLAKGGFTTGPSIAGEAGTEAVIPLNNKQRSMNLLEKTNRMMGYTTNNNGGDSIVLQFDITIQGNADKEVVQQAVQAAQPTFRQQYQAMKRQNARTSL</sequence>
<dbReference type="EMBL" id="JBHTNZ010000009">
    <property type="protein sequence ID" value="MFD1461598.1"/>
    <property type="molecule type" value="Genomic_DNA"/>
</dbReference>
<evidence type="ECO:0000313" key="4">
    <source>
        <dbReference type="Proteomes" id="UP001597340"/>
    </source>
</evidence>
<feature type="domain" description="Phage tail tape measure protein" evidence="2">
    <location>
        <begin position="143"/>
        <end position="338"/>
    </location>
</feature>
<evidence type="ECO:0000259" key="2">
    <source>
        <dbReference type="Pfam" id="PF10145"/>
    </source>
</evidence>
<accession>A0ABW4DCU7</accession>
<dbReference type="RefSeq" id="WP_377570301.1">
    <property type="nucleotide sequence ID" value="NZ_JBHTNZ010000009.1"/>
</dbReference>
<dbReference type="Pfam" id="PF10145">
    <property type="entry name" value="PhageMin_Tail"/>
    <property type="match status" value="1"/>
</dbReference>
<organism evidence="3 4">
    <name type="scientific">Paenibacillus farraposensis</name>
    <dbReference type="NCBI Taxonomy" id="2807095"/>
    <lineage>
        <taxon>Bacteria</taxon>
        <taxon>Bacillati</taxon>
        <taxon>Bacillota</taxon>
        <taxon>Bacilli</taxon>
        <taxon>Bacillales</taxon>
        <taxon>Paenibacillaceae</taxon>
        <taxon>Paenibacillus</taxon>
    </lineage>
</organism>
<keyword evidence="1" id="KW-0175">Coiled coil</keyword>
<name>A0ABW4DCU7_9BACL</name>